<dbReference type="PANTHER" id="PTHR42812">
    <property type="entry name" value="BETA-XYLOSIDASE"/>
    <property type="match status" value="1"/>
</dbReference>
<dbReference type="PANTHER" id="PTHR42812:SF12">
    <property type="entry name" value="BETA-XYLOSIDASE-RELATED"/>
    <property type="match status" value="1"/>
</dbReference>
<evidence type="ECO:0000256" key="4">
    <source>
        <dbReference type="ARBA" id="ARBA00023295"/>
    </source>
</evidence>
<feature type="site" description="Important for catalytic activity, responsible for pKa modulation of the active site Glu and correct orientation of both the proton donor and substrate" evidence="6">
    <location>
        <position position="182"/>
    </location>
</feature>
<dbReference type="STRING" id="5078.A0A135LR96"/>
<dbReference type="Gene3D" id="2.115.10.20">
    <property type="entry name" value="Glycosyl hydrolase domain, family 43"/>
    <property type="match status" value="1"/>
</dbReference>
<evidence type="ECO:0000256" key="1">
    <source>
        <dbReference type="ARBA" id="ARBA00009865"/>
    </source>
</evidence>
<evidence type="ECO:0000313" key="9">
    <source>
        <dbReference type="EMBL" id="KXG51495.1"/>
    </source>
</evidence>
<dbReference type="GeneID" id="63712520"/>
<evidence type="ECO:0000259" key="8">
    <source>
        <dbReference type="Pfam" id="PF17851"/>
    </source>
</evidence>
<dbReference type="InterPro" id="IPR041542">
    <property type="entry name" value="GH43_C2"/>
</dbReference>
<comment type="caution">
    <text evidence="9">The sequence shown here is derived from an EMBL/GenBank/DDBJ whole genome shotgun (WGS) entry which is preliminary data.</text>
</comment>
<reference evidence="9 10" key="1">
    <citation type="journal article" date="2016" name="BMC Genomics">
        <title>Genome sequencing and secondary metabolism of the postharvest pathogen Penicillium griseofulvum.</title>
        <authorList>
            <person name="Banani H."/>
            <person name="Marcet-Houben M."/>
            <person name="Ballester A.R."/>
            <person name="Abbruscato P."/>
            <person name="Gonzalez-Candelas L."/>
            <person name="Gabaldon T."/>
            <person name="Spadaro D."/>
        </authorList>
    </citation>
    <scope>NUCLEOTIDE SEQUENCE [LARGE SCALE GENOMIC DNA]</scope>
    <source>
        <strain evidence="9 10">PG3</strain>
    </source>
</reference>
<feature type="domain" description="Beta-xylosidase C-terminal Concanavalin A-like" evidence="8">
    <location>
        <begin position="368"/>
        <end position="534"/>
    </location>
</feature>
<feature type="active site" description="Proton acceptor" evidence="5">
    <location>
        <position position="52"/>
    </location>
</feature>
<evidence type="ECO:0000313" key="10">
    <source>
        <dbReference type="Proteomes" id="UP000070168"/>
    </source>
</evidence>
<feature type="active site" description="Proton donor" evidence="5">
    <location>
        <position position="235"/>
    </location>
</feature>
<dbReference type="OrthoDB" id="2139957at2759"/>
<evidence type="ECO:0000256" key="5">
    <source>
        <dbReference type="PIRSR" id="PIRSR606710-1"/>
    </source>
</evidence>
<proteinExistence type="inferred from homology"/>
<keyword evidence="4 7" id="KW-0326">Glycosidase</keyword>
<evidence type="ECO:0000256" key="3">
    <source>
        <dbReference type="ARBA" id="ARBA00022801"/>
    </source>
</evidence>
<evidence type="ECO:0000256" key="2">
    <source>
        <dbReference type="ARBA" id="ARBA00022729"/>
    </source>
</evidence>
<evidence type="ECO:0000256" key="6">
    <source>
        <dbReference type="PIRSR" id="PIRSR606710-2"/>
    </source>
</evidence>
<dbReference type="Gene3D" id="2.60.120.200">
    <property type="match status" value="1"/>
</dbReference>
<comment type="similarity">
    <text evidence="1 7">Belongs to the glycosyl hydrolase 43 family.</text>
</comment>
<dbReference type="InterPro" id="IPR051795">
    <property type="entry name" value="Glycosyl_Hydrlase_43"/>
</dbReference>
<dbReference type="Pfam" id="PF17851">
    <property type="entry name" value="GH43_C2"/>
    <property type="match status" value="1"/>
</dbReference>
<keyword evidence="10" id="KW-1185">Reference proteome</keyword>
<keyword evidence="3 7" id="KW-0378">Hydrolase</keyword>
<dbReference type="CDD" id="cd18617">
    <property type="entry name" value="GH43_XynB-like"/>
    <property type="match status" value="1"/>
</dbReference>
<dbReference type="InterPro" id="IPR023296">
    <property type="entry name" value="Glyco_hydro_beta-prop_sf"/>
</dbReference>
<dbReference type="InterPro" id="IPR006710">
    <property type="entry name" value="Glyco_hydro_43"/>
</dbReference>
<gene>
    <name evidence="9" type="ORF">PGRI_095070</name>
</gene>
<dbReference type="RefSeq" id="XP_040650031.1">
    <property type="nucleotide sequence ID" value="XM_040797220.1"/>
</dbReference>
<organism evidence="9 10">
    <name type="scientific">Penicillium patulum</name>
    <name type="common">Penicillium griseofulvum</name>
    <dbReference type="NCBI Taxonomy" id="5078"/>
    <lineage>
        <taxon>Eukaryota</taxon>
        <taxon>Fungi</taxon>
        <taxon>Dikarya</taxon>
        <taxon>Ascomycota</taxon>
        <taxon>Pezizomycotina</taxon>
        <taxon>Eurotiomycetes</taxon>
        <taxon>Eurotiomycetidae</taxon>
        <taxon>Eurotiales</taxon>
        <taxon>Aspergillaceae</taxon>
        <taxon>Penicillium</taxon>
    </lineage>
</organism>
<dbReference type="EMBL" id="LHQR01000030">
    <property type="protein sequence ID" value="KXG51495.1"/>
    <property type="molecule type" value="Genomic_DNA"/>
</dbReference>
<name>A0A135LR96_PENPA</name>
<protein>
    <submittedName>
        <fullName evidence="9">Concanavalin A-like lectin/glucanase, subgroup</fullName>
    </submittedName>
</protein>
<keyword evidence="2" id="KW-0732">Signal</keyword>
<accession>A0A135LR96</accession>
<dbReference type="GO" id="GO:0030246">
    <property type="term" value="F:carbohydrate binding"/>
    <property type="evidence" value="ECO:0007669"/>
    <property type="project" value="UniProtKB-KW"/>
</dbReference>
<sequence length="543" mass="61320">MRGVGEMPRPNRLNSGATYNPMRRLSIFQIPKISLNMAIPHHNPIIPGFAADPSICLIDGTFYLVNSSFHLYPGLPIYMSNDLISWKHIGNAINRPSQLSLSRATTFIGPLDDGIELVATGGLYAPTIRHHNGVTYIICTNVIHGTSNVLGDEHSEQFIIHTADIRSGKWSDPIVFIFPGIDPSLLFDDDGRVYIQLCKTGPEFQIYNSEIDITTGARIVEPALIWTGWKKGYTEGPHIYKKDGWYYLLCAEGGTFEYHMLSMARSRNIWGPYESYEMNPLYTAGGTDQYVQNTGHGDLFQDQNGTWWVIMLGVRMKEGRSIMGRETFLTSVDWPYDGWPTIQPITCDGNLEGNFKDEGQDSLSAAPWVYLRDAKLDRYHMHDNRITLQADPAEFTSAYESTTFVGQRQRKLEGAARVTVYKPQHSPSVRAGLAYYKDEHRFLTIGYDFHLQQVIFNGLNQAKSFSQSETQTVEFQDVISFKIGYTETALQFYFQVDETGWHDLATLDTSILTDHDFTGPVIGIFAIGDDTEVGFRDFEIDAL</sequence>
<dbReference type="Proteomes" id="UP000070168">
    <property type="component" value="Unassembled WGS sequence"/>
</dbReference>
<dbReference type="GO" id="GO:0004553">
    <property type="term" value="F:hydrolase activity, hydrolyzing O-glycosyl compounds"/>
    <property type="evidence" value="ECO:0007669"/>
    <property type="project" value="InterPro"/>
</dbReference>
<evidence type="ECO:0000256" key="7">
    <source>
        <dbReference type="RuleBase" id="RU361187"/>
    </source>
</evidence>
<dbReference type="SUPFAM" id="SSF75005">
    <property type="entry name" value="Arabinanase/levansucrase/invertase"/>
    <property type="match status" value="1"/>
</dbReference>
<dbReference type="SUPFAM" id="SSF49899">
    <property type="entry name" value="Concanavalin A-like lectins/glucanases"/>
    <property type="match status" value="1"/>
</dbReference>
<dbReference type="OMA" id="YYLLCAE"/>
<dbReference type="AlphaFoldDB" id="A0A135LR96"/>
<dbReference type="Pfam" id="PF04616">
    <property type="entry name" value="Glyco_hydro_43"/>
    <property type="match status" value="1"/>
</dbReference>
<dbReference type="InterPro" id="IPR013320">
    <property type="entry name" value="ConA-like_dom_sf"/>
</dbReference>
<keyword evidence="9" id="KW-0430">Lectin</keyword>
<dbReference type="GO" id="GO:0005975">
    <property type="term" value="P:carbohydrate metabolic process"/>
    <property type="evidence" value="ECO:0007669"/>
    <property type="project" value="InterPro"/>
</dbReference>